<evidence type="ECO:0000256" key="11">
    <source>
        <dbReference type="ARBA" id="ARBA00023136"/>
    </source>
</evidence>
<comment type="caution">
    <text evidence="18">The sequence shown here is derived from an EMBL/GenBank/DDBJ whole genome shotgun (WGS) entry which is preliminary data.</text>
</comment>
<sequence length="229" mass="26243">MRITLPTYFTLFRLVLIPLMVLAYFLLPERPSHFYTALIFLIASLTDWIDGFLARRLNAISHFGRFLDPVADKLCVSVALVIIVYEYTHNSFHEYSDVLVTIAAIIILSREIIVSSLREWMADLGQSSKVAVSYLGKVKTTAQMFAIVYLLWRPNRYSPIYEGMHWIEYLSIGLVWLAVVLTIWSMVDYLVIGYKSLIEVEKSQVQQEAQLAQKQSQAANDKINDDPNA</sequence>
<evidence type="ECO:0000256" key="12">
    <source>
        <dbReference type="ARBA" id="ARBA00023209"/>
    </source>
</evidence>
<dbReference type="InterPro" id="IPR043130">
    <property type="entry name" value="CDP-OH_PTrfase_TM_dom"/>
</dbReference>
<dbReference type="Gene3D" id="1.20.120.1760">
    <property type="match status" value="1"/>
</dbReference>
<evidence type="ECO:0000256" key="14">
    <source>
        <dbReference type="ARBA" id="ARBA00048586"/>
    </source>
</evidence>
<dbReference type="PANTHER" id="PTHR14269:SF62">
    <property type="entry name" value="CDP-DIACYLGLYCEROL--GLYCEROL-3-PHOSPHATE 3-PHOSPHATIDYLTRANSFERASE 1, CHLOROPLASTIC"/>
    <property type="match status" value="1"/>
</dbReference>
<evidence type="ECO:0000256" key="16">
    <source>
        <dbReference type="RuleBase" id="RU003750"/>
    </source>
</evidence>
<evidence type="ECO:0000256" key="1">
    <source>
        <dbReference type="ARBA" id="ARBA00004141"/>
    </source>
</evidence>
<dbReference type="InterPro" id="IPR050324">
    <property type="entry name" value="CDP-alcohol_PTase-I"/>
</dbReference>
<keyword evidence="10" id="KW-0443">Lipid metabolism</keyword>
<keyword evidence="7 16" id="KW-0808">Transferase</keyword>
<dbReference type="NCBIfam" id="TIGR00560">
    <property type="entry name" value="pgsA"/>
    <property type="match status" value="1"/>
</dbReference>
<evidence type="ECO:0000256" key="5">
    <source>
        <dbReference type="ARBA" id="ARBA00014944"/>
    </source>
</evidence>
<organism evidence="18 19">
    <name type="scientific">Psittacicella hinzii</name>
    <dbReference type="NCBI Taxonomy" id="2028575"/>
    <lineage>
        <taxon>Bacteria</taxon>
        <taxon>Pseudomonadati</taxon>
        <taxon>Pseudomonadota</taxon>
        <taxon>Gammaproteobacteria</taxon>
        <taxon>Pasteurellales</taxon>
        <taxon>Psittacicellaceae</taxon>
        <taxon>Psittacicella</taxon>
    </lineage>
</organism>
<evidence type="ECO:0000256" key="8">
    <source>
        <dbReference type="ARBA" id="ARBA00022692"/>
    </source>
</evidence>
<dbReference type="Proteomes" id="UP000265916">
    <property type="component" value="Unassembled WGS sequence"/>
</dbReference>
<dbReference type="AlphaFoldDB" id="A0A3A1YSU2"/>
<evidence type="ECO:0000313" key="19">
    <source>
        <dbReference type="Proteomes" id="UP000265916"/>
    </source>
</evidence>
<evidence type="ECO:0000256" key="10">
    <source>
        <dbReference type="ARBA" id="ARBA00023098"/>
    </source>
</evidence>
<keyword evidence="11 17" id="KW-0472">Membrane</keyword>
<evidence type="ECO:0000256" key="4">
    <source>
        <dbReference type="ARBA" id="ARBA00013170"/>
    </source>
</evidence>
<evidence type="ECO:0000313" key="18">
    <source>
        <dbReference type="EMBL" id="RIY39464.1"/>
    </source>
</evidence>
<comment type="catalytic activity">
    <reaction evidence="14">
        <text>a CDP-1,2-diacyl-sn-glycerol + sn-glycerol 3-phosphate = a 1,2-diacyl-sn-glycero-3-phospho-(1'-sn-glycero-3'-phosphate) + CMP + H(+)</text>
        <dbReference type="Rhea" id="RHEA:12593"/>
        <dbReference type="ChEBI" id="CHEBI:15378"/>
        <dbReference type="ChEBI" id="CHEBI:57597"/>
        <dbReference type="ChEBI" id="CHEBI:58332"/>
        <dbReference type="ChEBI" id="CHEBI:60110"/>
        <dbReference type="ChEBI" id="CHEBI:60377"/>
        <dbReference type="EC" id="2.7.8.5"/>
    </reaction>
</comment>
<dbReference type="RefSeq" id="WP_119530344.1">
    <property type="nucleotide sequence ID" value="NZ_JBHSSP010000009.1"/>
</dbReference>
<comment type="subcellular location">
    <subcellularLocation>
        <location evidence="1">Membrane</location>
        <topology evidence="1">Multi-pass membrane protein</topology>
    </subcellularLocation>
</comment>
<keyword evidence="12" id="KW-0594">Phospholipid biosynthesis</keyword>
<feature type="transmembrane region" description="Helical" evidence="17">
    <location>
        <begin position="66"/>
        <end position="85"/>
    </location>
</feature>
<keyword evidence="6" id="KW-0444">Lipid biosynthesis</keyword>
<evidence type="ECO:0000256" key="17">
    <source>
        <dbReference type="SAM" id="Phobius"/>
    </source>
</evidence>
<gene>
    <name evidence="18" type="primary">pgsA</name>
    <name evidence="18" type="ORF">CKF58_02045</name>
</gene>
<evidence type="ECO:0000256" key="13">
    <source>
        <dbReference type="ARBA" id="ARBA00023264"/>
    </source>
</evidence>
<accession>A0A3A1YSU2</accession>
<dbReference type="GO" id="GO:0046474">
    <property type="term" value="P:glycerophospholipid biosynthetic process"/>
    <property type="evidence" value="ECO:0007669"/>
    <property type="project" value="TreeGrafter"/>
</dbReference>
<evidence type="ECO:0000256" key="3">
    <source>
        <dbReference type="ARBA" id="ARBA00010441"/>
    </source>
</evidence>
<evidence type="ECO:0000256" key="2">
    <source>
        <dbReference type="ARBA" id="ARBA00005042"/>
    </source>
</evidence>
<dbReference type="PROSITE" id="PS00379">
    <property type="entry name" value="CDP_ALCOHOL_P_TRANSF"/>
    <property type="match status" value="1"/>
</dbReference>
<evidence type="ECO:0000256" key="15">
    <source>
        <dbReference type="NCBIfam" id="TIGR00560"/>
    </source>
</evidence>
<reference evidence="18 19" key="1">
    <citation type="submission" date="2017-08" db="EMBL/GenBank/DDBJ databases">
        <title>Reclassification of Bisgaard taxon 37 and 44.</title>
        <authorList>
            <person name="Christensen H."/>
        </authorList>
    </citation>
    <scope>NUCLEOTIDE SEQUENCE [LARGE SCALE GENOMIC DNA]</scope>
    <source>
        <strain evidence="18 19">111</strain>
    </source>
</reference>
<dbReference type="GO" id="GO:0005886">
    <property type="term" value="C:plasma membrane"/>
    <property type="evidence" value="ECO:0007669"/>
    <property type="project" value="TreeGrafter"/>
</dbReference>
<dbReference type="InterPro" id="IPR004570">
    <property type="entry name" value="Phosphatidylglycerol_P_synth"/>
</dbReference>
<feature type="transmembrane region" description="Helical" evidence="17">
    <location>
        <begin position="172"/>
        <end position="192"/>
    </location>
</feature>
<dbReference type="EC" id="2.7.8.5" evidence="4 15"/>
<dbReference type="PIRSF" id="PIRSF000847">
    <property type="entry name" value="Phos_ph_gly_syn"/>
    <property type="match status" value="1"/>
</dbReference>
<proteinExistence type="inferred from homology"/>
<dbReference type="PANTHER" id="PTHR14269">
    <property type="entry name" value="CDP-DIACYLGLYCEROL--GLYCEROL-3-PHOSPHATE 3-PHOSPHATIDYLTRANSFERASE-RELATED"/>
    <property type="match status" value="1"/>
</dbReference>
<dbReference type="Pfam" id="PF01066">
    <property type="entry name" value="CDP-OH_P_transf"/>
    <property type="match status" value="1"/>
</dbReference>
<evidence type="ECO:0000256" key="6">
    <source>
        <dbReference type="ARBA" id="ARBA00022516"/>
    </source>
</evidence>
<feature type="transmembrane region" description="Helical" evidence="17">
    <location>
        <begin position="7"/>
        <end position="27"/>
    </location>
</feature>
<evidence type="ECO:0000256" key="7">
    <source>
        <dbReference type="ARBA" id="ARBA00022679"/>
    </source>
</evidence>
<dbReference type="InterPro" id="IPR048254">
    <property type="entry name" value="CDP_ALCOHOL_P_TRANSF_CS"/>
</dbReference>
<dbReference type="OrthoDB" id="9796672at2"/>
<keyword evidence="9 17" id="KW-1133">Transmembrane helix</keyword>
<feature type="transmembrane region" description="Helical" evidence="17">
    <location>
        <begin position="33"/>
        <end position="54"/>
    </location>
</feature>
<protein>
    <recommendedName>
        <fullName evidence="5 15">CDP-diacylglycerol--glycerol-3-phosphate 3-phosphatidyltransferase</fullName>
        <ecNumber evidence="4 15">2.7.8.5</ecNumber>
    </recommendedName>
</protein>
<comment type="pathway">
    <text evidence="2">Phospholipid metabolism; phosphatidylglycerol biosynthesis; phosphatidylglycerol from CDP-diacylglycerol: step 1/2.</text>
</comment>
<name>A0A3A1YSU2_9GAMM</name>
<feature type="transmembrane region" description="Helical" evidence="17">
    <location>
        <begin position="97"/>
        <end position="113"/>
    </location>
</feature>
<feature type="transmembrane region" description="Helical" evidence="17">
    <location>
        <begin position="134"/>
        <end position="152"/>
    </location>
</feature>
<evidence type="ECO:0000256" key="9">
    <source>
        <dbReference type="ARBA" id="ARBA00022989"/>
    </source>
</evidence>
<comment type="similarity">
    <text evidence="3 16">Belongs to the CDP-alcohol phosphatidyltransferase class-I family.</text>
</comment>
<dbReference type="GO" id="GO:0008444">
    <property type="term" value="F:CDP-diacylglycerol-glycerol-3-phosphate 3-phosphatidyltransferase activity"/>
    <property type="evidence" value="ECO:0007669"/>
    <property type="project" value="UniProtKB-UniRule"/>
</dbReference>
<keyword evidence="8 17" id="KW-0812">Transmembrane</keyword>
<dbReference type="InterPro" id="IPR000462">
    <property type="entry name" value="CDP-OH_P_trans"/>
</dbReference>
<dbReference type="EMBL" id="NRJG01000031">
    <property type="protein sequence ID" value="RIY39464.1"/>
    <property type="molecule type" value="Genomic_DNA"/>
</dbReference>
<keyword evidence="13" id="KW-1208">Phospholipid metabolism</keyword>
<keyword evidence="19" id="KW-1185">Reference proteome</keyword>